<gene>
    <name evidence="2" type="ORF">US42_C0009G0026</name>
</gene>
<accession>A0A0G0JH52</accession>
<keyword evidence="1" id="KW-0812">Transmembrane</keyword>
<keyword evidence="1" id="KW-0472">Membrane</keyword>
<feature type="transmembrane region" description="Helical" evidence="1">
    <location>
        <begin position="7"/>
        <end position="26"/>
    </location>
</feature>
<evidence type="ECO:0000256" key="1">
    <source>
        <dbReference type="SAM" id="Phobius"/>
    </source>
</evidence>
<reference evidence="2 3" key="1">
    <citation type="journal article" date="2015" name="Nature">
        <title>rRNA introns, odd ribosomes, and small enigmatic genomes across a large radiation of phyla.</title>
        <authorList>
            <person name="Brown C.T."/>
            <person name="Hug L.A."/>
            <person name="Thomas B.C."/>
            <person name="Sharon I."/>
            <person name="Castelle C.J."/>
            <person name="Singh A."/>
            <person name="Wilkins M.J."/>
            <person name="Williams K.H."/>
            <person name="Banfield J.F."/>
        </authorList>
    </citation>
    <scope>NUCLEOTIDE SEQUENCE [LARGE SCALE GENOMIC DNA]</scope>
</reference>
<comment type="caution">
    <text evidence="2">The sequence shown here is derived from an EMBL/GenBank/DDBJ whole genome shotgun (WGS) entry which is preliminary data.</text>
</comment>
<evidence type="ECO:0000313" key="2">
    <source>
        <dbReference type="EMBL" id="KKQ27436.1"/>
    </source>
</evidence>
<keyword evidence="1" id="KW-1133">Transmembrane helix</keyword>
<dbReference type="Proteomes" id="UP000034849">
    <property type="component" value="Unassembled WGS sequence"/>
</dbReference>
<name>A0A0G0JH52_9BACT</name>
<dbReference type="STRING" id="1619046.US42_C0009G0026"/>
<feature type="transmembrane region" description="Helical" evidence="1">
    <location>
        <begin position="123"/>
        <end position="145"/>
    </location>
</feature>
<feature type="transmembrane region" description="Helical" evidence="1">
    <location>
        <begin position="32"/>
        <end position="50"/>
    </location>
</feature>
<protein>
    <submittedName>
        <fullName evidence="2">Uncharacterized protein</fullName>
    </submittedName>
</protein>
<dbReference type="EMBL" id="LBSX01000009">
    <property type="protein sequence ID" value="KKQ27436.1"/>
    <property type="molecule type" value="Genomic_DNA"/>
</dbReference>
<sequence length="188" mass="22394">MDYKKINWISILVTSFNLVLYYVFQVQKMMDIILWTFLFFGLIYYFSKIVRKIVDKEKIYILHKKIEKEFMLFFGVLVIVNGLLYFNLDLEKGYSISLVYLLVSLIENFIEKYMYRNEKVRKVVVYSLWISLYLSPVILLAVLFFSLKFNFNAVNSLNGIILVLFGYGAVCLVIYNPKKYLKNKLNKL</sequence>
<feature type="transmembrane region" description="Helical" evidence="1">
    <location>
        <begin position="157"/>
        <end position="175"/>
    </location>
</feature>
<evidence type="ECO:0000313" key="3">
    <source>
        <dbReference type="Proteomes" id="UP000034849"/>
    </source>
</evidence>
<organism evidence="2 3">
    <name type="scientific">Candidatus Magasanikbacteria bacterium GW2011_GWC2_37_14</name>
    <dbReference type="NCBI Taxonomy" id="1619046"/>
    <lineage>
        <taxon>Bacteria</taxon>
        <taxon>Candidatus Magasanikiibacteriota</taxon>
    </lineage>
</organism>
<feature type="transmembrane region" description="Helical" evidence="1">
    <location>
        <begin position="70"/>
        <end position="88"/>
    </location>
</feature>
<proteinExistence type="predicted"/>
<feature type="transmembrane region" description="Helical" evidence="1">
    <location>
        <begin position="94"/>
        <end position="111"/>
    </location>
</feature>
<dbReference type="AlphaFoldDB" id="A0A0G0JH52"/>